<dbReference type="PANTHER" id="PTHR11070">
    <property type="entry name" value="UVRD / RECB / PCRA DNA HELICASE FAMILY MEMBER"/>
    <property type="match status" value="1"/>
</dbReference>
<keyword evidence="19" id="KW-1185">Reference proteome</keyword>
<keyword evidence="3 16" id="KW-0547">Nucleotide-binding</keyword>
<evidence type="ECO:0000256" key="4">
    <source>
        <dbReference type="ARBA" id="ARBA00022763"/>
    </source>
</evidence>
<evidence type="ECO:0000256" key="7">
    <source>
        <dbReference type="ARBA" id="ARBA00022839"/>
    </source>
</evidence>
<organism evidence="18 19">
    <name type="scientific">Novilysobacter luteus</name>
    <dbReference type="NCBI Taxonomy" id="2822368"/>
    <lineage>
        <taxon>Bacteria</taxon>
        <taxon>Pseudomonadati</taxon>
        <taxon>Pseudomonadota</taxon>
        <taxon>Gammaproteobacteria</taxon>
        <taxon>Lysobacterales</taxon>
        <taxon>Lysobacteraceae</taxon>
        <taxon>Novilysobacter</taxon>
    </lineage>
</organism>
<evidence type="ECO:0000313" key="18">
    <source>
        <dbReference type="EMBL" id="CAG4968489.1"/>
    </source>
</evidence>
<keyword evidence="8 16" id="KW-0067">ATP-binding</keyword>
<keyword evidence="9" id="KW-0238">DNA-binding</keyword>
<evidence type="ECO:0000256" key="8">
    <source>
        <dbReference type="ARBA" id="ARBA00022840"/>
    </source>
</evidence>
<dbReference type="Pfam" id="PF13361">
    <property type="entry name" value="UvrD_C"/>
    <property type="match status" value="1"/>
</dbReference>
<evidence type="ECO:0000256" key="10">
    <source>
        <dbReference type="ARBA" id="ARBA00023204"/>
    </source>
</evidence>
<keyword evidence="2" id="KW-0540">Nuclease</keyword>
<dbReference type="PROSITE" id="PS51198">
    <property type="entry name" value="UVRD_HELICASE_ATP_BIND"/>
    <property type="match status" value="1"/>
</dbReference>
<dbReference type="Gene3D" id="1.10.10.160">
    <property type="match status" value="1"/>
</dbReference>
<accession>A0ABM8UCB5</accession>
<dbReference type="SUPFAM" id="SSF52980">
    <property type="entry name" value="Restriction endonuclease-like"/>
    <property type="match status" value="1"/>
</dbReference>
<dbReference type="Pfam" id="PF00580">
    <property type="entry name" value="UvrD-helicase"/>
    <property type="match status" value="1"/>
</dbReference>
<evidence type="ECO:0000256" key="5">
    <source>
        <dbReference type="ARBA" id="ARBA00022801"/>
    </source>
</evidence>
<protein>
    <recommendedName>
        <fullName evidence="13">DNA 3'-5' helicase</fullName>
        <ecNumber evidence="13">5.6.2.4</ecNumber>
    </recommendedName>
    <alternativeName>
        <fullName evidence="14">DNA 3'-5' helicase II</fullName>
    </alternativeName>
</protein>
<keyword evidence="4" id="KW-0227">DNA damage</keyword>
<keyword evidence="11" id="KW-0413">Isomerase</keyword>
<dbReference type="Pfam" id="PF12705">
    <property type="entry name" value="PDDEXK_1"/>
    <property type="match status" value="1"/>
</dbReference>
<dbReference type="InterPro" id="IPR014016">
    <property type="entry name" value="UvrD-like_ATP-bd"/>
</dbReference>
<dbReference type="InterPro" id="IPR000212">
    <property type="entry name" value="DNA_helicase_UvrD/REP"/>
</dbReference>
<dbReference type="Gene3D" id="3.40.50.300">
    <property type="entry name" value="P-loop containing nucleotide triphosphate hydrolases"/>
    <property type="match status" value="3"/>
</dbReference>
<keyword evidence="5 16" id="KW-0378">Hydrolase</keyword>
<keyword evidence="7" id="KW-0269">Exonuclease</keyword>
<dbReference type="SUPFAM" id="SSF52540">
    <property type="entry name" value="P-loop containing nucleoside triphosphate hydrolases"/>
    <property type="match status" value="1"/>
</dbReference>
<dbReference type="EC" id="5.6.2.4" evidence="13"/>
<dbReference type="InterPro" id="IPR014017">
    <property type="entry name" value="DNA_helicase_UvrD-like_C"/>
</dbReference>
<comment type="similarity">
    <text evidence="1">Belongs to the helicase family. UvrD subfamily.</text>
</comment>
<feature type="binding site" evidence="16">
    <location>
        <begin position="31"/>
        <end position="38"/>
    </location>
    <ligand>
        <name>ATP</name>
        <dbReference type="ChEBI" id="CHEBI:30616"/>
    </ligand>
</feature>
<keyword evidence="10" id="KW-0234">DNA repair</keyword>
<dbReference type="InterPro" id="IPR013986">
    <property type="entry name" value="DExx_box_DNA_helicase_dom_sf"/>
</dbReference>
<dbReference type="InterPro" id="IPR011335">
    <property type="entry name" value="Restrct_endonuc-II-like"/>
</dbReference>
<dbReference type="GO" id="GO:0016787">
    <property type="term" value="F:hydrolase activity"/>
    <property type="evidence" value="ECO:0007669"/>
    <property type="project" value="UniProtKB-KW"/>
</dbReference>
<evidence type="ECO:0000256" key="15">
    <source>
        <dbReference type="ARBA" id="ARBA00048988"/>
    </source>
</evidence>
<dbReference type="RefSeq" id="WP_215219309.1">
    <property type="nucleotide sequence ID" value="NZ_OU015430.1"/>
</dbReference>
<comment type="catalytic activity">
    <reaction evidence="12">
        <text>Couples ATP hydrolysis with the unwinding of duplex DNA by translocating in the 3'-5' direction.</text>
        <dbReference type="EC" id="5.6.2.4"/>
    </reaction>
</comment>
<dbReference type="EMBL" id="OU015430">
    <property type="protein sequence ID" value="CAG4968489.1"/>
    <property type="molecule type" value="Genomic_DNA"/>
</dbReference>
<reference evidence="18 19" key="1">
    <citation type="submission" date="2021-04" db="EMBL/GenBank/DDBJ databases">
        <authorList>
            <person name="Rodrigo-Torres L."/>
            <person name="Arahal R. D."/>
            <person name="Lucena T."/>
        </authorList>
    </citation>
    <scope>NUCLEOTIDE SEQUENCE [LARGE SCALE GENOMIC DNA]</scope>
    <source>
        <strain evidence="18 19">CECT 30171</strain>
    </source>
</reference>
<evidence type="ECO:0000256" key="9">
    <source>
        <dbReference type="ARBA" id="ARBA00023125"/>
    </source>
</evidence>
<dbReference type="Gene3D" id="3.90.320.10">
    <property type="match status" value="1"/>
</dbReference>
<evidence type="ECO:0000256" key="3">
    <source>
        <dbReference type="ARBA" id="ARBA00022741"/>
    </source>
</evidence>
<evidence type="ECO:0000256" key="14">
    <source>
        <dbReference type="ARBA" id="ARBA00034923"/>
    </source>
</evidence>
<dbReference type="InterPro" id="IPR038726">
    <property type="entry name" value="PDDEXK_AddAB-type"/>
</dbReference>
<evidence type="ECO:0000256" key="6">
    <source>
        <dbReference type="ARBA" id="ARBA00022806"/>
    </source>
</evidence>
<proteinExistence type="inferred from homology"/>
<evidence type="ECO:0000256" key="11">
    <source>
        <dbReference type="ARBA" id="ARBA00023235"/>
    </source>
</evidence>
<evidence type="ECO:0000256" key="1">
    <source>
        <dbReference type="ARBA" id="ARBA00009922"/>
    </source>
</evidence>
<gene>
    <name evidence="18" type="primary">rep_1</name>
    <name evidence="18" type="ORF">LYB30171_00283</name>
</gene>
<evidence type="ECO:0000256" key="16">
    <source>
        <dbReference type="PROSITE-ProRule" id="PRU00560"/>
    </source>
</evidence>
<dbReference type="InterPro" id="IPR027417">
    <property type="entry name" value="P-loop_NTPase"/>
</dbReference>
<dbReference type="GO" id="GO:0003678">
    <property type="term" value="F:DNA helicase activity"/>
    <property type="evidence" value="ECO:0007669"/>
    <property type="project" value="UniProtKB-EC"/>
</dbReference>
<keyword evidence="6 16" id="KW-0347">Helicase</keyword>
<evidence type="ECO:0000259" key="17">
    <source>
        <dbReference type="PROSITE" id="PS51198"/>
    </source>
</evidence>
<dbReference type="InterPro" id="IPR011604">
    <property type="entry name" value="PDDEXK-like_dom_sf"/>
</dbReference>
<dbReference type="CDD" id="cd17932">
    <property type="entry name" value="DEXQc_UvrD"/>
    <property type="match status" value="1"/>
</dbReference>
<evidence type="ECO:0000256" key="2">
    <source>
        <dbReference type="ARBA" id="ARBA00022722"/>
    </source>
</evidence>
<dbReference type="PANTHER" id="PTHR11070:SF2">
    <property type="entry name" value="ATP-DEPENDENT DNA HELICASE SRS2"/>
    <property type="match status" value="1"/>
</dbReference>
<feature type="domain" description="UvrD-like helicase ATP-binding" evidence="17">
    <location>
        <begin position="10"/>
        <end position="306"/>
    </location>
</feature>
<comment type="catalytic activity">
    <reaction evidence="15">
        <text>ATP + H2O = ADP + phosphate + H(+)</text>
        <dbReference type="Rhea" id="RHEA:13065"/>
        <dbReference type="ChEBI" id="CHEBI:15377"/>
        <dbReference type="ChEBI" id="CHEBI:15378"/>
        <dbReference type="ChEBI" id="CHEBI:30616"/>
        <dbReference type="ChEBI" id="CHEBI:43474"/>
        <dbReference type="ChEBI" id="CHEBI:456216"/>
        <dbReference type="EC" id="5.6.2.4"/>
    </reaction>
</comment>
<evidence type="ECO:0000256" key="12">
    <source>
        <dbReference type="ARBA" id="ARBA00034617"/>
    </source>
</evidence>
<name>A0ABM8UCB5_9GAMM</name>
<sequence>MSAEEETLLSRANAQQREAIQTTEGPVLIIAGPGSGKSYTLVERIVYLITRKGVAPESLLVVTFTDKAARELTTRISNRLTELDIRFNLNDMYLGTFHSICLRLLEDHQEYTRLKRSFTLFDQFDQQYFLYQRIKEFRAIPDSNLVMGDGVGRWHQSENLLHWLNKVSEEALDADTLAQAPEIEVKALGLIFRRYQELLAEHNALDFSGIQFEALQLLERHPRVLEAVQANLSYLMVDEYQDTNTIQERLLLLLAGESKNLCVVGDDDQGLYRFRGATIRNILEFPKLFADGCCKQVRLSVNYRSHPDIIRFYNEWMREQTWDDGERKFRFDKKILAREAQFPEVPAVLKLKAADPAGQSANWNAEVLAFLTTLKDSGKVTDWNQVAFLYQSVKSTRAQDLARFLEEAGVPVYSPRSNMFFEREEVRLMIGGMIFLFPQFSKVRVWADGATMPIWDYYDQQCFKPFADELRKPENKSLLEWARPLAKRHVVLTQTTDYAFSSLFYQLLQFPLFSRYLSEESIRGVDKGRAARNLATFSSLLTKFEYLHYVSVLSPEWLERNLRDLLNHYLRFLKDGGIGEYEDLSDYAPKGCVSFLTIHQSKGLEFPVVVCGSMEAGPRKQHRDMDVLLEEGGYLSKTTFEPLEQIKIFDFWRLFYTAFSRAQNLLLLAAHQRMGKGQRRSPSKHFERMFDELPRWRDVDLGALDYEPVKEINLKREYSFTSHITVFENCAEQYRFFKDLNFAPIRESQILFGTLVHQTIEDIHKTVLRGEESTLDGDRIAGWFSANYATLSKKERVYLATSSQQAALNHVLRYYEREKAHWDRIREAEVEISLVKDDYILKGNVDLIRGENDTVEIIDFKSEKKPDLEKDQERLNQYRHQLEVYAHLVEERTGQRVSRMHLYYTGEEGGNPYVSFPKDDRAIGKTIARFDDIVARIERQDYQMVARPTKLCVECDMRAYCDNKNWKFRKTGT</sequence>
<evidence type="ECO:0000256" key="13">
    <source>
        <dbReference type="ARBA" id="ARBA00034808"/>
    </source>
</evidence>
<evidence type="ECO:0000313" key="19">
    <source>
        <dbReference type="Proteomes" id="UP000680116"/>
    </source>
</evidence>
<dbReference type="Proteomes" id="UP000680116">
    <property type="component" value="Chromosome"/>
</dbReference>